<feature type="chain" id="PRO_5021267822" description="IGFBP N-terminal domain-containing protein" evidence="5">
    <location>
        <begin position="16"/>
        <end position="216"/>
    </location>
</feature>
<dbReference type="Pfam" id="PF00219">
    <property type="entry name" value="IGFBP"/>
    <property type="match status" value="1"/>
</dbReference>
<dbReference type="PANTHER" id="PTHR14186:SF20">
    <property type="entry name" value="CYSTEINE-RICH MOTOR NEURON 1 PROTEIN-LIKE"/>
    <property type="match status" value="1"/>
</dbReference>
<dbReference type="PANTHER" id="PTHR14186">
    <property type="entry name" value="INSULIN-LIKE GROWTH FACTOR BINDING PROTEIN-RELATED"/>
    <property type="match status" value="1"/>
</dbReference>
<feature type="domain" description="IGFBP N-terminal" evidence="6">
    <location>
        <begin position="28"/>
        <end position="103"/>
    </location>
</feature>
<dbReference type="GO" id="GO:0001558">
    <property type="term" value="P:regulation of cell growth"/>
    <property type="evidence" value="ECO:0007669"/>
    <property type="project" value="InterPro"/>
</dbReference>
<dbReference type="SMART" id="SM00121">
    <property type="entry name" value="IB"/>
    <property type="match status" value="1"/>
</dbReference>
<evidence type="ECO:0000256" key="5">
    <source>
        <dbReference type="SAM" id="SignalP"/>
    </source>
</evidence>
<comment type="subcellular location">
    <subcellularLocation>
        <location evidence="1">Secreted</location>
    </subcellularLocation>
</comment>
<dbReference type="EMBL" id="SWLE01000004">
    <property type="protein sequence ID" value="TNN00171.1"/>
    <property type="molecule type" value="Genomic_DNA"/>
</dbReference>
<name>A0A4Z2C7S5_9TELE</name>
<gene>
    <name evidence="7" type="ORF">fugu_011417</name>
</gene>
<keyword evidence="4" id="KW-1015">Disulfide bond</keyword>
<dbReference type="Gene3D" id="4.10.40.20">
    <property type="match status" value="1"/>
</dbReference>
<dbReference type="GO" id="GO:0005520">
    <property type="term" value="F:insulin-like growth factor binding"/>
    <property type="evidence" value="ECO:0007669"/>
    <property type="project" value="InterPro"/>
</dbReference>
<evidence type="ECO:0000256" key="3">
    <source>
        <dbReference type="ARBA" id="ARBA00022729"/>
    </source>
</evidence>
<evidence type="ECO:0000256" key="4">
    <source>
        <dbReference type="ARBA" id="ARBA00023157"/>
    </source>
</evidence>
<dbReference type="GO" id="GO:0005576">
    <property type="term" value="C:extracellular region"/>
    <property type="evidence" value="ECO:0007669"/>
    <property type="project" value="UniProtKB-SubCell"/>
</dbReference>
<comment type="caution">
    <text evidence="7">The sequence shown here is derived from an EMBL/GenBank/DDBJ whole genome shotgun (WGS) entry which is preliminary data.</text>
</comment>
<sequence>MWMLVLLGAFLGAMGSEDGVPGAARRLQALHCPSCEQVHCSSRRALKLLCKGGVTTGVCGCCPVCARAEGETCGGTWDYLGKCDQGLVCVSQGSDHEGICQTVIESPGPESCQPECSREYCQAHPLETCSARSVSLEEAPCQGSCQHTSCSSCLLLNPPPCPQTCTRSDSACLHRYGRCVHTHLAGLLNPVCHNDLQGITDGHFLCLVPPCPSASK</sequence>
<dbReference type="PROSITE" id="PS51323">
    <property type="entry name" value="IGFBP_N_2"/>
    <property type="match status" value="1"/>
</dbReference>
<keyword evidence="2" id="KW-0964">Secreted</keyword>
<dbReference type="GO" id="GO:0009966">
    <property type="term" value="P:regulation of signal transduction"/>
    <property type="evidence" value="ECO:0007669"/>
    <property type="project" value="TreeGrafter"/>
</dbReference>
<reference evidence="7 8" key="1">
    <citation type="submission" date="2019-04" db="EMBL/GenBank/DDBJ databases">
        <title>The sequence and de novo assembly of Takifugu bimaculatus genome using PacBio and Hi-C technologies.</title>
        <authorList>
            <person name="Xu P."/>
            <person name="Liu B."/>
            <person name="Zhou Z."/>
        </authorList>
    </citation>
    <scope>NUCLEOTIDE SEQUENCE [LARGE SCALE GENOMIC DNA]</scope>
    <source>
        <strain evidence="7">TB-2018</strain>
        <tissue evidence="7">Muscle</tissue>
    </source>
</reference>
<dbReference type="InterPro" id="IPR011390">
    <property type="entry name" value="IGFBP_rP_mac25"/>
</dbReference>
<dbReference type="InterPro" id="IPR009030">
    <property type="entry name" value="Growth_fac_rcpt_cys_sf"/>
</dbReference>
<keyword evidence="8" id="KW-1185">Reference proteome</keyword>
<evidence type="ECO:0000313" key="8">
    <source>
        <dbReference type="Proteomes" id="UP000516260"/>
    </source>
</evidence>
<feature type="signal peptide" evidence="5">
    <location>
        <begin position="1"/>
        <end position="15"/>
    </location>
</feature>
<protein>
    <recommendedName>
        <fullName evidence="6">IGFBP N-terminal domain-containing protein</fullName>
    </recommendedName>
</protein>
<evidence type="ECO:0000256" key="2">
    <source>
        <dbReference type="ARBA" id="ARBA00022525"/>
    </source>
</evidence>
<dbReference type="AlphaFoldDB" id="A0A4Z2C7S5"/>
<evidence type="ECO:0000259" key="6">
    <source>
        <dbReference type="PROSITE" id="PS51323"/>
    </source>
</evidence>
<accession>A0A4Z2C7S5</accession>
<keyword evidence="3 5" id="KW-0732">Signal</keyword>
<evidence type="ECO:0000256" key="1">
    <source>
        <dbReference type="ARBA" id="ARBA00004613"/>
    </source>
</evidence>
<evidence type="ECO:0000313" key="7">
    <source>
        <dbReference type="EMBL" id="TNN00171.1"/>
    </source>
</evidence>
<dbReference type="SUPFAM" id="SSF57184">
    <property type="entry name" value="Growth factor receptor domain"/>
    <property type="match status" value="1"/>
</dbReference>
<dbReference type="InterPro" id="IPR000867">
    <property type="entry name" value="IGFBP-like"/>
</dbReference>
<proteinExistence type="predicted"/>
<dbReference type="Proteomes" id="UP000516260">
    <property type="component" value="Chromosome 12"/>
</dbReference>
<organism evidence="7 8">
    <name type="scientific">Takifugu bimaculatus</name>
    <dbReference type="NCBI Taxonomy" id="433685"/>
    <lineage>
        <taxon>Eukaryota</taxon>
        <taxon>Metazoa</taxon>
        <taxon>Chordata</taxon>
        <taxon>Craniata</taxon>
        <taxon>Vertebrata</taxon>
        <taxon>Euteleostomi</taxon>
        <taxon>Actinopterygii</taxon>
        <taxon>Neopterygii</taxon>
        <taxon>Teleostei</taxon>
        <taxon>Neoteleostei</taxon>
        <taxon>Acanthomorphata</taxon>
        <taxon>Eupercaria</taxon>
        <taxon>Tetraodontiformes</taxon>
        <taxon>Tetradontoidea</taxon>
        <taxon>Tetraodontidae</taxon>
        <taxon>Takifugu</taxon>
    </lineage>
</organism>